<dbReference type="Proteomes" id="UP000800040">
    <property type="component" value="Unassembled WGS sequence"/>
</dbReference>
<dbReference type="AlphaFoldDB" id="A0A6A5K0Q9"/>
<protein>
    <submittedName>
        <fullName evidence="1">Uncharacterized protein</fullName>
    </submittedName>
</protein>
<proteinExistence type="predicted"/>
<gene>
    <name evidence="1" type="ORF">BDW02DRAFT_592373</name>
</gene>
<keyword evidence="2" id="KW-1185">Reference proteome</keyword>
<evidence type="ECO:0000313" key="2">
    <source>
        <dbReference type="Proteomes" id="UP000800040"/>
    </source>
</evidence>
<organism evidence="1 2">
    <name type="scientific">Decorospora gaudefroyi</name>
    <dbReference type="NCBI Taxonomy" id="184978"/>
    <lineage>
        <taxon>Eukaryota</taxon>
        <taxon>Fungi</taxon>
        <taxon>Dikarya</taxon>
        <taxon>Ascomycota</taxon>
        <taxon>Pezizomycotina</taxon>
        <taxon>Dothideomycetes</taxon>
        <taxon>Pleosporomycetidae</taxon>
        <taxon>Pleosporales</taxon>
        <taxon>Pleosporineae</taxon>
        <taxon>Pleosporaceae</taxon>
        <taxon>Decorospora</taxon>
    </lineage>
</organism>
<evidence type="ECO:0000313" key="1">
    <source>
        <dbReference type="EMBL" id="KAF1829780.1"/>
    </source>
</evidence>
<reference evidence="1" key="1">
    <citation type="submission" date="2020-01" db="EMBL/GenBank/DDBJ databases">
        <authorList>
            <consortium name="DOE Joint Genome Institute"/>
            <person name="Haridas S."/>
            <person name="Albert R."/>
            <person name="Binder M."/>
            <person name="Bloem J."/>
            <person name="Labutti K."/>
            <person name="Salamov A."/>
            <person name="Andreopoulos B."/>
            <person name="Baker S.E."/>
            <person name="Barry K."/>
            <person name="Bills G."/>
            <person name="Bluhm B.H."/>
            <person name="Cannon C."/>
            <person name="Castanera R."/>
            <person name="Culley D.E."/>
            <person name="Daum C."/>
            <person name="Ezra D."/>
            <person name="Gonzalez J.B."/>
            <person name="Henrissat B."/>
            <person name="Kuo A."/>
            <person name="Liang C."/>
            <person name="Lipzen A."/>
            <person name="Lutzoni F."/>
            <person name="Magnuson J."/>
            <person name="Mondo S."/>
            <person name="Nolan M."/>
            <person name="Ohm R."/>
            <person name="Pangilinan J."/>
            <person name="Park H.-J."/>
            <person name="Ramirez L."/>
            <person name="Alfaro M."/>
            <person name="Sun H."/>
            <person name="Tritt A."/>
            <person name="Yoshinaga Y."/>
            <person name="Zwiers L.-H."/>
            <person name="Turgeon B.G."/>
            <person name="Goodwin S.B."/>
            <person name="Spatafora J.W."/>
            <person name="Crous P.W."/>
            <person name="Grigoriev I.V."/>
        </authorList>
    </citation>
    <scope>NUCLEOTIDE SEQUENCE</scope>
    <source>
        <strain evidence="1">P77</strain>
    </source>
</reference>
<dbReference type="OrthoDB" id="5153231at2759"/>
<accession>A0A6A5K0Q9</accession>
<dbReference type="EMBL" id="ML975425">
    <property type="protein sequence ID" value="KAF1829780.1"/>
    <property type="molecule type" value="Genomic_DNA"/>
</dbReference>
<sequence>MSFHAHNRCGLQSGPSPSQVEWMYGEELIWIYFPLSSGEKICGIWILTLPGGLATVAVYTTLGRSCNFGPYQEIERRTDIRLQRLNGGSDGFVTSLYYNNLRPKSTERVLRVAVSSTKNTIADVPKNPLWPISKIPDACRSTGQQWFYSEGTLESVRSIDIYKDRSNSNCVSILIHYENSTREVLGQWRFDHVINAMEKYEVPYLIHLYLGFVKGIPCVKNICFNLEKDYTGWVTIVMRGRLVWWFSELGGYVVHKYDV</sequence>
<name>A0A6A5K0Q9_9PLEO</name>